<keyword evidence="1" id="KW-0472">Membrane</keyword>
<keyword evidence="1" id="KW-1133">Transmembrane helix</keyword>
<organism evidence="2 3">
    <name type="scientific">Candidatus Uhrbacteria bacterium RIFCSPLOWO2_02_FULL_48_12</name>
    <dbReference type="NCBI Taxonomy" id="1802407"/>
    <lineage>
        <taxon>Bacteria</taxon>
        <taxon>Candidatus Uhriibacteriota</taxon>
    </lineage>
</organism>
<dbReference type="AlphaFoldDB" id="A0A1F7VAT5"/>
<evidence type="ECO:0000256" key="1">
    <source>
        <dbReference type="SAM" id="Phobius"/>
    </source>
</evidence>
<dbReference type="Proteomes" id="UP000178723">
    <property type="component" value="Unassembled WGS sequence"/>
</dbReference>
<name>A0A1F7VAT5_9BACT</name>
<keyword evidence="1" id="KW-0812">Transmembrane</keyword>
<evidence type="ECO:0000313" key="2">
    <source>
        <dbReference type="EMBL" id="OGL87523.1"/>
    </source>
</evidence>
<comment type="caution">
    <text evidence="2">The sequence shown here is derived from an EMBL/GenBank/DDBJ whole genome shotgun (WGS) entry which is preliminary data.</text>
</comment>
<reference evidence="2 3" key="1">
    <citation type="journal article" date="2016" name="Nat. Commun.">
        <title>Thousands of microbial genomes shed light on interconnected biogeochemical processes in an aquifer system.</title>
        <authorList>
            <person name="Anantharaman K."/>
            <person name="Brown C.T."/>
            <person name="Hug L.A."/>
            <person name="Sharon I."/>
            <person name="Castelle C.J."/>
            <person name="Probst A.J."/>
            <person name="Thomas B.C."/>
            <person name="Singh A."/>
            <person name="Wilkins M.J."/>
            <person name="Karaoz U."/>
            <person name="Brodie E.L."/>
            <person name="Williams K.H."/>
            <person name="Hubbard S.S."/>
            <person name="Banfield J.F."/>
        </authorList>
    </citation>
    <scope>NUCLEOTIDE SEQUENCE [LARGE SCALE GENOMIC DNA]</scope>
</reference>
<proteinExistence type="predicted"/>
<protein>
    <recommendedName>
        <fullName evidence="4">DUF4352 domain-containing protein</fullName>
    </recommendedName>
</protein>
<evidence type="ECO:0000313" key="3">
    <source>
        <dbReference type="Proteomes" id="UP000178723"/>
    </source>
</evidence>
<accession>A0A1F7VAT5</accession>
<feature type="transmembrane region" description="Helical" evidence="1">
    <location>
        <begin position="7"/>
        <end position="25"/>
    </location>
</feature>
<dbReference type="STRING" id="1802407.A3I40_04295"/>
<gene>
    <name evidence="2" type="ORF">A3I40_04295</name>
</gene>
<sequence length="144" mass="15709">MMRAVKVAVIIILPIAILFGLGLLLSRPSNDDVQEPASISRGETKSDNGGGDVTVMADFVERSGKLVFNVYIDTHTVDLSYFNPRGQVSLEGNDGAMVAPERAESSGSGHHLEFTLYFPKVEGSVRLVVRDLAGVPRREIIWPR</sequence>
<evidence type="ECO:0008006" key="4">
    <source>
        <dbReference type="Google" id="ProtNLM"/>
    </source>
</evidence>
<dbReference type="EMBL" id="MGEP01000002">
    <property type="protein sequence ID" value="OGL87523.1"/>
    <property type="molecule type" value="Genomic_DNA"/>
</dbReference>